<dbReference type="PANTHER" id="PTHR32347:SF23">
    <property type="entry name" value="BLL5650 PROTEIN"/>
    <property type="match status" value="1"/>
</dbReference>
<evidence type="ECO:0000259" key="6">
    <source>
        <dbReference type="Pfam" id="PF25990"/>
    </source>
</evidence>
<protein>
    <recommendedName>
        <fullName evidence="9">Efflux RND transporter periplasmic adaptor subunit</fullName>
    </recommendedName>
</protein>
<feature type="domain" description="Multidrug resistance protein MdtA-like C-terminal permuted SH3" evidence="4">
    <location>
        <begin position="456"/>
        <end position="514"/>
    </location>
</feature>
<feature type="domain" description="YknX-like barrel-sandwich hybrid" evidence="5">
    <location>
        <begin position="31"/>
        <end position="368"/>
    </location>
</feature>
<dbReference type="InterPro" id="IPR050465">
    <property type="entry name" value="UPF0194_transport"/>
</dbReference>
<sequence length="519" mass="54688">MIPVVKADIQIATTADGRAVADSIVNLGFATGGTVSEIYVEEGQSVKKGQKLAKLDSRKSAAQLSQAKAGYSGALAKLGALKDRPSDAEVAGKRAVVENAEIALADMQADYSYTLDEYKAGRLSKEQLMSKEAQLHNAEAQLDSAEAQLNVLSAGPSSATVSSKQTAVTNAQIAVDDAQKAYDYALDESNASTSTSSALIDKVLLKESQLNSAKAQLDSAQAQLSIALEGATSAEITSKQVAINNAKIALTDAQSAYDYTYDAYKAGRLSREQLSAKDTQLNNAKAQLRTAEAQLEITLEPVSSSEISSARASVNQAGAVVQGAEAALDEATLLSPVDGVVLAVNGKEGETAGGQSTGGTAEPFMVIGNVNRMMIEAQVEEIDIAKISIRQKIRAAFDALEGEEFYGSVESIEGRAKVDQNGVVTYQVRVVVDNKTNKIKDGMTAHVDFIIKEARDVLTIPVKAVTRTNGKPTVTIHGDAGKSVVKEIEVGMTDGSSVEVKHGLSLGEKVVIKEEEMKE</sequence>
<dbReference type="EMBL" id="MELI01000086">
    <property type="protein sequence ID" value="OFW32749.1"/>
    <property type="molecule type" value="Genomic_DNA"/>
</dbReference>
<dbReference type="InterPro" id="IPR058636">
    <property type="entry name" value="Beta-barrel_YknX"/>
</dbReference>
<feature type="domain" description="YknX-like beta-barrel" evidence="6">
    <location>
        <begin position="373"/>
        <end position="447"/>
    </location>
</feature>
<keyword evidence="2 3" id="KW-0175">Coiled coil</keyword>
<comment type="subcellular location">
    <subcellularLocation>
        <location evidence="1">Cell envelope</location>
    </subcellularLocation>
</comment>
<dbReference type="Gene3D" id="1.20.1600.10">
    <property type="entry name" value="Outer membrane efflux proteins (OEP)"/>
    <property type="match status" value="1"/>
</dbReference>
<organism evidence="7 8">
    <name type="scientific">Candidatus Aquicultor primus</name>
    <dbReference type="NCBI Taxonomy" id="1797195"/>
    <lineage>
        <taxon>Bacteria</taxon>
        <taxon>Bacillati</taxon>
        <taxon>Actinomycetota</taxon>
        <taxon>Candidatus Aquicultoria</taxon>
        <taxon>Candidatus Aquicultorales</taxon>
        <taxon>Candidatus Aquicultoraceae</taxon>
        <taxon>Candidatus Aquicultor</taxon>
    </lineage>
</organism>
<feature type="coiled-coil region" evidence="3">
    <location>
        <begin position="128"/>
        <end position="155"/>
    </location>
</feature>
<evidence type="ECO:0000256" key="2">
    <source>
        <dbReference type="ARBA" id="ARBA00023054"/>
    </source>
</evidence>
<dbReference type="Gene3D" id="2.40.30.170">
    <property type="match status" value="1"/>
</dbReference>
<evidence type="ECO:0008006" key="9">
    <source>
        <dbReference type="Google" id="ProtNLM"/>
    </source>
</evidence>
<evidence type="ECO:0000256" key="3">
    <source>
        <dbReference type="SAM" id="Coils"/>
    </source>
</evidence>
<dbReference type="InterPro" id="IPR058627">
    <property type="entry name" value="MdtA-like_C"/>
</dbReference>
<dbReference type="InterPro" id="IPR058639">
    <property type="entry name" value="BSH_YknX-like"/>
</dbReference>
<dbReference type="SUPFAM" id="SSF111369">
    <property type="entry name" value="HlyD-like secretion proteins"/>
    <property type="match status" value="2"/>
</dbReference>
<reference evidence="7 8" key="1">
    <citation type="journal article" date="2016" name="Nat. Commun.">
        <title>Thousands of microbial genomes shed light on interconnected biogeochemical processes in an aquifer system.</title>
        <authorList>
            <person name="Anantharaman K."/>
            <person name="Brown C.T."/>
            <person name="Hug L.A."/>
            <person name="Sharon I."/>
            <person name="Castelle C.J."/>
            <person name="Probst A.J."/>
            <person name="Thomas B.C."/>
            <person name="Singh A."/>
            <person name="Wilkins M.J."/>
            <person name="Karaoz U."/>
            <person name="Brodie E.L."/>
            <person name="Williams K.H."/>
            <person name="Hubbard S.S."/>
            <person name="Banfield J.F."/>
        </authorList>
    </citation>
    <scope>NUCLEOTIDE SEQUENCE [LARGE SCALE GENOMIC DNA]</scope>
</reference>
<evidence type="ECO:0000313" key="8">
    <source>
        <dbReference type="Proteomes" id="UP000178086"/>
    </source>
</evidence>
<evidence type="ECO:0000313" key="7">
    <source>
        <dbReference type="EMBL" id="OFW32749.1"/>
    </source>
</evidence>
<dbReference type="Pfam" id="PF25984">
    <property type="entry name" value="BSH_YknX"/>
    <property type="match status" value="1"/>
</dbReference>
<dbReference type="GO" id="GO:0030313">
    <property type="term" value="C:cell envelope"/>
    <property type="evidence" value="ECO:0007669"/>
    <property type="project" value="UniProtKB-SubCell"/>
</dbReference>
<dbReference type="PANTHER" id="PTHR32347">
    <property type="entry name" value="EFFLUX SYSTEM COMPONENT YKNX-RELATED"/>
    <property type="match status" value="1"/>
</dbReference>
<dbReference type="Gene3D" id="2.40.50.100">
    <property type="match status" value="1"/>
</dbReference>
<evidence type="ECO:0000259" key="5">
    <source>
        <dbReference type="Pfam" id="PF25984"/>
    </source>
</evidence>
<dbReference type="AlphaFoldDB" id="A0A1F2UI98"/>
<evidence type="ECO:0000256" key="1">
    <source>
        <dbReference type="ARBA" id="ARBA00004196"/>
    </source>
</evidence>
<dbReference type="Pfam" id="PF25990">
    <property type="entry name" value="Beta-barrel_YknX"/>
    <property type="match status" value="1"/>
</dbReference>
<comment type="caution">
    <text evidence="7">The sequence shown here is derived from an EMBL/GenBank/DDBJ whole genome shotgun (WGS) entry which is preliminary data.</text>
</comment>
<evidence type="ECO:0000259" key="4">
    <source>
        <dbReference type="Pfam" id="PF25967"/>
    </source>
</evidence>
<proteinExistence type="predicted"/>
<accession>A0A1F2UI98</accession>
<dbReference type="Proteomes" id="UP000178086">
    <property type="component" value="Unassembled WGS sequence"/>
</dbReference>
<dbReference type="Gene3D" id="2.40.420.20">
    <property type="match status" value="1"/>
</dbReference>
<dbReference type="Pfam" id="PF25967">
    <property type="entry name" value="RND-MFP_C"/>
    <property type="match status" value="1"/>
</dbReference>
<name>A0A1F2UI98_9ACTN</name>
<gene>
    <name evidence="7" type="ORF">A2074_04300</name>
</gene>